<proteinExistence type="predicted"/>
<feature type="non-terminal residue" evidence="9">
    <location>
        <position position="847"/>
    </location>
</feature>
<dbReference type="GO" id="GO:0051707">
    <property type="term" value="P:response to other organism"/>
    <property type="evidence" value="ECO:0007669"/>
    <property type="project" value="UniProtKB-ARBA"/>
</dbReference>
<dbReference type="Pfam" id="PF18052">
    <property type="entry name" value="Rx_N"/>
    <property type="match status" value="1"/>
</dbReference>
<feature type="domain" description="Disease resistance N-terminal" evidence="6">
    <location>
        <begin position="10"/>
        <end position="102"/>
    </location>
</feature>
<dbReference type="InterPro" id="IPR036388">
    <property type="entry name" value="WH-like_DNA-bd_sf"/>
</dbReference>
<evidence type="ECO:0000313" key="9">
    <source>
        <dbReference type="EMBL" id="GMN69493.1"/>
    </source>
</evidence>
<dbReference type="PRINTS" id="PR00364">
    <property type="entry name" value="DISEASERSIST"/>
</dbReference>
<dbReference type="InterPro" id="IPR058922">
    <property type="entry name" value="WHD_DRP"/>
</dbReference>
<dbReference type="Gene3D" id="1.10.10.10">
    <property type="entry name" value="Winged helix-like DNA-binding domain superfamily/Winged helix DNA-binding domain"/>
    <property type="match status" value="1"/>
</dbReference>
<evidence type="ECO:0000256" key="4">
    <source>
        <dbReference type="ARBA" id="ARBA00022840"/>
    </source>
</evidence>
<dbReference type="Pfam" id="PF23559">
    <property type="entry name" value="WHD_DRP"/>
    <property type="match status" value="1"/>
</dbReference>
<dbReference type="Proteomes" id="UP001187192">
    <property type="component" value="Unassembled WGS sequence"/>
</dbReference>
<dbReference type="Gene3D" id="1.10.8.430">
    <property type="entry name" value="Helical domain of apoptotic protease-activating factors"/>
    <property type="match status" value="1"/>
</dbReference>
<dbReference type="GO" id="GO:0005524">
    <property type="term" value="F:ATP binding"/>
    <property type="evidence" value="ECO:0007669"/>
    <property type="project" value="UniProtKB-KW"/>
</dbReference>
<sequence length="847" mass="96812">MAEVVAGALLSALFKTLFEKLASRDLRSFFRGLKVNEGLLRKLKIALLSAHQLLDDAEVKQFTKPDVREWLFELKEAIYEAEDVLEEINYRALQYEQRGKPRSKPLSKRLQSCLNCFSTFDEAIERKIEEILDRLKFIVEQKDVLGLQQGVTSRLSQRLPAPLPDERYVYGRNDDKEKIMELLLSDNGSSSNKISVIPITGMGGVGKTTLAHLVCEESRVKCQFPIRSWVTVSDDSTLSIIAKRIIFKVTSKECTIDDPVELQLALRDALSDKRFLLVLDDVWDASYAQLEPLMSCFESGAHGSRIIVTARSKTIATKMKSTWLMGIVSTYHLQTVSDDASWNLFEKYAFEDARSETCQELRAIGRDIVKKCNGLPLAIKSLASLLRLVSDPKEWKQILSSDIWELRFQGNQSNEILPSLWLSYHYLPSHIKRCFAYCSVFPKDYAIDEFEQENIIQLWMAEGLLKPGNSGEQVEDVGRKYFKELISRSLFQPLCKDESTILMHDLMHDLAVFVSGEFSFRLDDKSNAKFSRKTRHLSYFKIDVFEKHEGLSETKSIRSCLRVSSSYEKSLSGVPQLKTLLLVGGCLRALRLSRCGLAVLPDSIGNLKHLRYLDLSDNFDLEEIPNTLCGLYNLQTLRLSWCSKLTQLPTDMGNLVNLRHLDIEQVPLEKMPPKMRNLKDLQTLGAEFYSDGSFSNIKPFRSLKRLEFEHLSKWQEWSFPESREDGECFSSLEHLRIWDCPKLNVCLPDNFQHFPCLEELRIEDCEELQRFLGEGLHALTSLHLERLPKLEDLGKGLQHLISLEELSIQDCGNLQCLSENGLPTSLTSLRLYELPKLEDLGKGGLQH</sequence>
<keyword evidence="4" id="KW-0067">ATP-binding</keyword>
<accession>A0AA88E914</accession>
<dbReference type="InterPro" id="IPR002182">
    <property type="entry name" value="NB-ARC"/>
</dbReference>
<name>A0AA88E914_FICCA</name>
<reference evidence="9" key="1">
    <citation type="submission" date="2023-07" db="EMBL/GenBank/DDBJ databases">
        <title>draft genome sequence of fig (Ficus carica).</title>
        <authorList>
            <person name="Takahashi T."/>
            <person name="Nishimura K."/>
        </authorList>
    </citation>
    <scope>NUCLEOTIDE SEQUENCE</scope>
</reference>
<dbReference type="SUPFAM" id="SSF52058">
    <property type="entry name" value="L domain-like"/>
    <property type="match status" value="1"/>
</dbReference>
<evidence type="ECO:0000259" key="5">
    <source>
        <dbReference type="Pfam" id="PF00931"/>
    </source>
</evidence>
<comment type="caution">
    <text evidence="9">The sequence shown here is derived from an EMBL/GenBank/DDBJ whole genome shotgun (WGS) entry which is preliminary data.</text>
</comment>
<gene>
    <name evidence="9" type="ORF">TIFTF001_038543</name>
</gene>
<evidence type="ECO:0000256" key="3">
    <source>
        <dbReference type="ARBA" id="ARBA00022821"/>
    </source>
</evidence>
<dbReference type="InterPro" id="IPR055414">
    <property type="entry name" value="LRR_R13L4/SHOC2-like"/>
</dbReference>
<keyword evidence="1" id="KW-0677">Repeat</keyword>
<dbReference type="InterPro" id="IPR027417">
    <property type="entry name" value="P-loop_NTPase"/>
</dbReference>
<dbReference type="Gene3D" id="3.80.10.10">
    <property type="entry name" value="Ribonuclease Inhibitor"/>
    <property type="match status" value="2"/>
</dbReference>
<evidence type="ECO:0000259" key="6">
    <source>
        <dbReference type="Pfam" id="PF18052"/>
    </source>
</evidence>
<dbReference type="Pfam" id="PF00931">
    <property type="entry name" value="NB-ARC"/>
    <property type="match status" value="1"/>
</dbReference>
<evidence type="ECO:0008006" key="11">
    <source>
        <dbReference type="Google" id="ProtNLM"/>
    </source>
</evidence>
<evidence type="ECO:0000256" key="1">
    <source>
        <dbReference type="ARBA" id="ARBA00022737"/>
    </source>
</evidence>
<dbReference type="InterPro" id="IPR041118">
    <property type="entry name" value="Rx_N"/>
</dbReference>
<dbReference type="FunFam" id="1.10.10.10:FF:000322">
    <property type="entry name" value="Probable disease resistance protein At1g63360"/>
    <property type="match status" value="1"/>
</dbReference>
<feature type="domain" description="NB-ARC" evidence="5">
    <location>
        <begin position="173"/>
        <end position="352"/>
    </location>
</feature>
<dbReference type="GO" id="GO:0006952">
    <property type="term" value="P:defense response"/>
    <property type="evidence" value="ECO:0007669"/>
    <property type="project" value="UniProtKB-KW"/>
</dbReference>
<evidence type="ECO:0000313" key="10">
    <source>
        <dbReference type="Proteomes" id="UP001187192"/>
    </source>
</evidence>
<evidence type="ECO:0000256" key="2">
    <source>
        <dbReference type="ARBA" id="ARBA00022741"/>
    </source>
</evidence>
<dbReference type="Gene3D" id="3.40.50.300">
    <property type="entry name" value="P-loop containing nucleotide triphosphate hydrolases"/>
    <property type="match status" value="1"/>
</dbReference>
<dbReference type="PANTHER" id="PTHR36766">
    <property type="entry name" value="PLANT BROAD-SPECTRUM MILDEW RESISTANCE PROTEIN RPW8"/>
    <property type="match status" value="1"/>
</dbReference>
<dbReference type="InterPro" id="IPR032675">
    <property type="entry name" value="LRR_dom_sf"/>
</dbReference>
<feature type="domain" description="Disease resistance R13L4/SHOC-2-like LRR" evidence="8">
    <location>
        <begin position="587"/>
        <end position="831"/>
    </location>
</feature>
<feature type="domain" description="Disease resistance protein winged helix" evidence="7">
    <location>
        <begin position="440"/>
        <end position="511"/>
    </location>
</feature>
<dbReference type="Pfam" id="PF23598">
    <property type="entry name" value="LRR_14"/>
    <property type="match status" value="1"/>
</dbReference>
<keyword evidence="2" id="KW-0547">Nucleotide-binding</keyword>
<organism evidence="9 10">
    <name type="scientific">Ficus carica</name>
    <name type="common">Common fig</name>
    <dbReference type="NCBI Taxonomy" id="3494"/>
    <lineage>
        <taxon>Eukaryota</taxon>
        <taxon>Viridiplantae</taxon>
        <taxon>Streptophyta</taxon>
        <taxon>Embryophyta</taxon>
        <taxon>Tracheophyta</taxon>
        <taxon>Spermatophyta</taxon>
        <taxon>Magnoliopsida</taxon>
        <taxon>eudicotyledons</taxon>
        <taxon>Gunneridae</taxon>
        <taxon>Pentapetalae</taxon>
        <taxon>rosids</taxon>
        <taxon>fabids</taxon>
        <taxon>Rosales</taxon>
        <taxon>Moraceae</taxon>
        <taxon>Ficeae</taxon>
        <taxon>Ficus</taxon>
    </lineage>
</organism>
<dbReference type="GO" id="GO:0043531">
    <property type="term" value="F:ADP binding"/>
    <property type="evidence" value="ECO:0007669"/>
    <property type="project" value="InterPro"/>
</dbReference>
<dbReference type="PANTHER" id="PTHR36766:SF40">
    <property type="entry name" value="DISEASE RESISTANCE PROTEIN RGA3"/>
    <property type="match status" value="1"/>
</dbReference>
<dbReference type="SUPFAM" id="SSF52540">
    <property type="entry name" value="P-loop containing nucleoside triphosphate hydrolases"/>
    <property type="match status" value="1"/>
</dbReference>
<keyword evidence="3" id="KW-0611">Plant defense</keyword>
<dbReference type="Gene3D" id="1.20.5.4130">
    <property type="match status" value="1"/>
</dbReference>
<protein>
    <recommendedName>
        <fullName evidence="11">Disease resistance RPP13-like protein 1</fullName>
    </recommendedName>
</protein>
<dbReference type="EMBL" id="BTGU01000859">
    <property type="protein sequence ID" value="GMN69493.1"/>
    <property type="molecule type" value="Genomic_DNA"/>
</dbReference>
<evidence type="ECO:0000259" key="8">
    <source>
        <dbReference type="Pfam" id="PF23598"/>
    </source>
</evidence>
<dbReference type="AlphaFoldDB" id="A0AA88E914"/>
<keyword evidence="10" id="KW-1185">Reference proteome</keyword>
<evidence type="ECO:0000259" key="7">
    <source>
        <dbReference type="Pfam" id="PF23559"/>
    </source>
</evidence>
<dbReference type="InterPro" id="IPR042197">
    <property type="entry name" value="Apaf_helical"/>
</dbReference>